<dbReference type="SUPFAM" id="SSF52540">
    <property type="entry name" value="P-loop containing nucleoside triphosphate hydrolases"/>
    <property type="match status" value="1"/>
</dbReference>
<dbReference type="Proteomes" id="UP000319255">
    <property type="component" value="Unassembled WGS sequence"/>
</dbReference>
<evidence type="ECO:0000313" key="2">
    <source>
        <dbReference type="EMBL" id="TPE47971.1"/>
    </source>
</evidence>
<accession>A0A501WLQ4</accession>
<dbReference type="AlphaFoldDB" id="A0A501WLQ4"/>
<dbReference type="PANTHER" id="PTHR43581:SF2">
    <property type="entry name" value="EXCINUCLEASE ATPASE SUBUNIT"/>
    <property type="match status" value="1"/>
</dbReference>
<dbReference type="RefSeq" id="WP_140455722.1">
    <property type="nucleotide sequence ID" value="NZ_VFRP01000026.1"/>
</dbReference>
<feature type="domain" description="AAA+ ATPase" evidence="1">
    <location>
        <begin position="23"/>
        <end position="460"/>
    </location>
</feature>
<evidence type="ECO:0000313" key="3">
    <source>
        <dbReference type="Proteomes" id="UP000319255"/>
    </source>
</evidence>
<sequence>MLNFRSFEINGLFGEVDIELPIEGNRLIIVGYNGIGKSTILNIIYYFISRQWKKLADQDFVSIRATFTNRKKIKLTREEITKSLSSRRVARRLAHLPYSLYVKANDLINKESIYRGTSYTRQINHISEKLGLPRHFAEELLLEIRNESDPNDSTKDPLYAADSYLDKNLLGRILYLPTYRRIEKDLKTVFPEIEDELQRKLTRRFREGSKSNTYIELVQFGMQDVKSKIYSQLEELRTYALSQINSLTTSYLRDVIRSEANQYEKISTIEITESNLDSVFEKIDNKILSLGDKQKVRDVVTKLRTSLPLEENEKYVAHYIMYLVEVGKNIAAKEARISLFTDVCNSYLFGKRFDFNSSDYILNISHGSGRPVEMEDLSSGEKQIVSLFSHMLLDDVSDNYVVIDEPELSLSVDWQQRFLEDISSLPTCRFIGAVTHSPFIFENSLDRHAVDLLSHMKAMK</sequence>
<dbReference type="Gene3D" id="3.40.50.300">
    <property type="entry name" value="P-loop containing nucleotide triphosphate hydrolases"/>
    <property type="match status" value="1"/>
</dbReference>
<dbReference type="OrthoDB" id="9789856at2"/>
<organism evidence="2 3">
    <name type="scientific">Amaricoccus solimangrovi</name>
    <dbReference type="NCBI Taxonomy" id="2589815"/>
    <lineage>
        <taxon>Bacteria</taxon>
        <taxon>Pseudomonadati</taxon>
        <taxon>Pseudomonadota</taxon>
        <taxon>Alphaproteobacteria</taxon>
        <taxon>Rhodobacterales</taxon>
        <taxon>Paracoccaceae</taxon>
        <taxon>Amaricoccus</taxon>
    </lineage>
</organism>
<protein>
    <submittedName>
        <fullName evidence="2">ATP-binding cassette domain-containing protein</fullName>
    </submittedName>
</protein>
<dbReference type="EMBL" id="VFRP01000026">
    <property type="protein sequence ID" value="TPE47971.1"/>
    <property type="molecule type" value="Genomic_DNA"/>
</dbReference>
<dbReference type="InterPro" id="IPR041685">
    <property type="entry name" value="AAA_GajA/Old/RecF-like"/>
</dbReference>
<dbReference type="PANTHER" id="PTHR43581">
    <property type="entry name" value="ATP/GTP PHOSPHATASE"/>
    <property type="match status" value="1"/>
</dbReference>
<proteinExistence type="predicted"/>
<gene>
    <name evidence="2" type="ORF">FJM51_19055</name>
</gene>
<dbReference type="Pfam" id="PF13175">
    <property type="entry name" value="AAA_15"/>
    <property type="match status" value="1"/>
</dbReference>
<dbReference type="InterPro" id="IPR003593">
    <property type="entry name" value="AAA+_ATPase"/>
</dbReference>
<keyword evidence="3" id="KW-1185">Reference proteome</keyword>
<evidence type="ECO:0000259" key="1">
    <source>
        <dbReference type="SMART" id="SM00382"/>
    </source>
</evidence>
<reference evidence="2 3" key="1">
    <citation type="submission" date="2019-06" db="EMBL/GenBank/DDBJ databases">
        <title>A novel bacterium of genus Amaricoccus, isolated from marine sediment.</title>
        <authorList>
            <person name="Huang H."/>
            <person name="Mo K."/>
            <person name="Hu Y."/>
        </authorList>
    </citation>
    <scope>NUCLEOTIDE SEQUENCE [LARGE SCALE GENOMIC DNA]</scope>
    <source>
        <strain evidence="2 3">HB172011</strain>
    </source>
</reference>
<dbReference type="SMART" id="SM00382">
    <property type="entry name" value="AAA"/>
    <property type="match status" value="1"/>
</dbReference>
<comment type="caution">
    <text evidence="2">The sequence shown here is derived from an EMBL/GenBank/DDBJ whole genome shotgun (WGS) entry which is preliminary data.</text>
</comment>
<dbReference type="GO" id="GO:0005524">
    <property type="term" value="F:ATP binding"/>
    <property type="evidence" value="ECO:0007669"/>
    <property type="project" value="UniProtKB-KW"/>
</dbReference>
<keyword evidence="2" id="KW-0067">ATP-binding</keyword>
<dbReference type="InterPro" id="IPR051396">
    <property type="entry name" value="Bact_Antivir_Def_Nuclease"/>
</dbReference>
<dbReference type="InterPro" id="IPR027417">
    <property type="entry name" value="P-loop_NTPase"/>
</dbReference>
<keyword evidence="2" id="KW-0547">Nucleotide-binding</keyword>
<name>A0A501WLQ4_9RHOB</name>